<dbReference type="InterPro" id="IPR003871">
    <property type="entry name" value="RFA1B/D_OB_1st"/>
</dbReference>
<comment type="caution">
    <text evidence="6">The sequence shown here is derived from an EMBL/GenBank/DDBJ whole genome shotgun (WGS) entry which is preliminary data.</text>
</comment>
<dbReference type="Pfam" id="PF02721">
    <property type="entry name" value="DUF223"/>
    <property type="match status" value="1"/>
</dbReference>
<dbReference type="PROSITE" id="PS50966">
    <property type="entry name" value="ZF_SWIM"/>
    <property type="match status" value="1"/>
</dbReference>
<dbReference type="InterPro" id="IPR007527">
    <property type="entry name" value="Znf_SWIM"/>
</dbReference>
<protein>
    <submittedName>
        <fullName evidence="6">Zinc finger SWIM-type</fullName>
    </submittedName>
</protein>
<organism evidence="6 7">
    <name type="scientific">Arabidopsis suecica</name>
    <name type="common">Swedish thale-cress</name>
    <name type="synonym">Cardaminopsis suecica</name>
    <dbReference type="NCBI Taxonomy" id="45249"/>
    <lineage>
        <taxon>Eukaryota</taxon>
        <taxon>Viridiplantae</taxon>
        <taxon>Streptophyta</taxon>
        <taxon>Embryophyta</taxon>
        <taxon>Tracheophyta</taxon>
        <taxon>Spermatophyta</taxon>
        <taxon>Magnoliopsida</taxon>
        <taxon>eudicotyledons</taxon>
        <taxon>Gunneridae</taxon>
        <taxon>Pentapetalae</taxon>
        <taxon>rosids</taxon>
        <taxon>malvids</taxon>
        <taxon>Brassicales</taxon>
        <taxon>Brassicaceae</taxon>
        <taxon>Camelineae</taxon>
        <taxon>Arabidopsis</taxon>
    </lineage>
</organism>
<proteinExistence type="predicted"/>
<dbReference type="GO" id="GO:0008270">
    <property type="term" value="F:zinc ion binding"/>
    <property type="evidence" value="ECO:0007669"/>
    <property type="project" value="UniProtKB-KW"/>
</dbReference>
<reference evidence="6 7" key="1">
    <citation type="submission" date="2020-12" db="EMBL/GenBank/DDBJ databases">
        <title>Concerted genomic and epigenomic changes stabilize Arabidopsis allopolyploids.</title>
        <authorList>
            <person name="Chen Z."/>
        </authorList>
    </citation>
    <scope>NUCLEOTIDE SEQUENCE [LARGE SCALE GENOMIC DNA]</scope>
    <source>
        <strain evidence="6">As9502</strain>
        <tissue evidence="6">Leaf</tissue>
    </source>
</reference>
<dbReference type="CDD" id="cd04481">
    <property type="entry name" value="RPA1_DBD_B_like"/>
    <property type="match status" value="1"/>
</dbReference>
<dbReference type="InterPro" id="IPR006564">
    <property type="entry name" value="Znf_PMZ"/>
</dbReference>
<name>A0A8T1ZVY6_ARASU</name>
<dbReference type="Pfam" id="PF03108">
    <property type="entry name" value="DBD_Tnp_Mut"/>
    <property type="match status" value="1"/>
</dbReference>
<dbReference type="InterPro" id="IPR004332">
    <property type="entry name" value="Transposase_MuDR"/>
</dbReference>
<keyword evidence="1" id="KW-0479">Metal-binding</keyword>
<dbReference type="AlphaFoldDB" id="A0A8T1ZVY6"/>
<dbReference type="Pfam" id="PF04434">
    <property type="entry name" value="SWIM"/>
    <property type="match status" value="1"/>
</dbReference>
<dbReference type="EMBL" id="JAEFBJ010000010">
    <property type="protein sequence ID" value="KAG7564154.1"/>
    <property type="molecule type" value="Genomic_DNA"/>
</dbReference>
<dbReference type="SMART" id="SM00575">
    <property type="entry name" value="ZnF_PMZ"/>
    <property type="match status" value="1"/>
</dbReference>
<keyword evidence="2 4" id="KW-0863">Zinc-finger</keyword>
<evidence type="ECO:0000256" key="2">
    <source>
        <dbReference type="ARBA" id="ARBA00022771"/>
    </source>
</evidence>
<accession>A0A8T1ZVY6</accession>
<dbReference type="PANTHER" id="PTHR31973:SF187">
    <property type="entry name" value="MUTATOR TRANSPOSASE MUDRA PROTEIN"/>
    <property type="match status" value="1"/>
</dbReference>
<sequence length="1213" mass="138133">MAAEGSLDRYCMVICGEWGCSNLQEWKFDINKILLSRIVPITDGMKLCELEEVVLKEFENRGLNLFVNFGEITGKRITDGENQREEYVGGLSVMKSKKRVFSSSSEGIERSDDDIGWEAPTAGSKTPKILTTQDDEAVLAEIEVLEAMYKIGDEHVISSGCEGKSRSSGSSGDFEDILEDSEEEIELGESEVEVSQTGYDTEFWGHFLDDELAGSNAPEIMCSPREFSPQVEKGFQDDSTAMPVGGQMEIQARKLEDVDDEEFDIPPLFDDCEYERDEIPDLDIEDDEKGIFKGRVYASKQDCQISLAIHAIKEQFYFKQTITKRHSFVLTCADEKCQWRIMAHEMKTCGYYQIRKADLEHTCNIETRGQYMKKATSRVIASVYKAKYSKIAQGPVPMDLQQMVLEDLRVTASYSTCWRAREKAVEELFGTDDDSYKALEEYLYVLKLANPGTVTDIKTEAEENGCQRFLYMFLAFGASIEGFRHLRRVVVVDGTHLTGKFRGVLLTASGQDANFQVFPLAFAVADSENDESWTWFFEKLERIIADSSTMTIISDRNQSIYVAKKKVFPRAYHGACIVHLARNVNAKFHNKGLANLVKNAGYAYTVKQFNEIYAQISMKNSECANYLERMKTGHWTRVYFQGVVTPEVDKVLTKNLAKVRGSKVGNVHTWSYEIVGLFNGKHQVSLDRKQCTCKEYNKLKIPCGHAMLAANSIGQSYGSLVADFYKTAAWRATYKGVINPELNLKDVVSPNGIKIADIYPPRTRRPPGRPKQLRIKSIREFPKSKTVKVKINRVYKKIVNPNSYDICCILVDESGDQMEATIDRRYVVVYVETMKEKQWKTISTFTVRKISERIRPTTNPYGIRFMDNTIVTRAEPKQTILFKNLTPFDYIVEKSVPYNILVEIVGAIVEVGGLRNTSANMVDVNGYAITFKIMDRYKVLLTCEALGQTAIDFEENYRQYGRLNMIVALGWWRVVRPNWRSKNVKIGDCMHRPLPPNKPHNYIRHRSQPNPQRLADQTCSKNRKSIVGIKNEVSSGKLHMPAGLLAKIVSYLGEDGIGELKNWIVSGREGLKAVMSPECLSTVRSIEEAFRNFDIEEAIKIVATVRGVYPVAELLYIMLNSCAGKEDRVVYSQFKKRYNYEEAEQLCDTLRFHIKSVNPKGCGTYCETWTFSDSPVCWESHQFFDEYNGGPYIVERCIDCIYFYLSRDIMEMS</sequence>
<evidence type="ECO:0000313" key="7">
    <source>
        <dbReference type="Proteomes" id="UP000694251"/>
    </source>
</evidence>
<dbReference type="Proteomes" id="UP000694251">
    <property type="component" value="Chromosome 10"/>
</dbReference>
<evidence type="ECO:0000256" key="4">
    <source>
        <dbReference type="PROSITE-ProRule" id="PRU00325"/>
    </source>
</evidence>
<dbReference type="OrthoDB" id="1109495at2759"/>
<keyword evidence="7" id="KW-1185">Reference proteome</keyword>
<evidence type="ECO:0000256" key="1">
    <source>
        <dbReference type="ARBA" id="ARBA00022723"/>
    </source>
</evidence>
<gene>
    <name evidence="6" type="ORF">ISN44_As10g009170</name>
</gene>
<evidence type="ECO:0000256" key="3">
    <source>
        <dbReference type="ARBA" id="ARBA00022833"/>
    </source>
</evidence>
<keyword evidence="3" id="KW-0862">Zinc</keyword>
<dbReference type="PANTHER" id="PTHR31973">
    <property type="entry name" value="POLYPROTEIN, PUTATIVE-RELATED"/>
    <property type="match status" value="1"/>
</dbReference>
<evidence type="ECO:0000313" key="6">
    <source>
        <dbReference type="EMBL" id="KAG7564154.1"/>
    </source>
</evidence>
<evidence type="ECO:0000259" key="5">
    <source>
        <dbReference type="PROSITE" id="PS50966"/>
    </source>
</evidence>
<dbReference type="CDD" id="cd04480">
    <property type="entry name" value="RPA1_DBD_A_like"/>
    <property type="match status" value="1"/>
</dbReference>
<dbReference type="Pfam" id="PF10551">
    <property type="entry name" value="MULE"/>
    <property type="match status" value="1"/>
</dbReference>
<dbReference type="InterPro" id="IPR018289">
    <property type="entry name" value="MULE_transposase_dom"/>
</dbReference>
<feature type="domain" description="SWIM-type" evidence="5">
    <location>
        <begin position="682"/>
        <end position="714"/>
    </location>
</feature>